<dbReference type="Gene3D" id="3.90.76.10">
    <property type="entry name" value="Dipeptide-binding Protein, Domain 1"/>
    <property type="match status" value="1"/>
</dbReference>
<comment type="subcellular location">
    <subcellularLocation>
        <location evidence="1">Periplasm</location>
    </subcellularLocation>
</comment>
<gene>
    <name evidence="6" type="ORF">Q9K01_13810</name>
</gene>
<evidence type="ECO:0000256" key="1">
    <source>
        <dbReference type="ARBA" id="ARBA00004418"/>
    </source>
</evidence>
<evidence type="ECO:0000259" key="5">
    <source>
        <dbReference type="Pfam" id="PF00496"/>
    </source>
</evidence>
<proteinExistence type="inferred from homology"/>
<evidence type="ECO:0000256" key="2">
    <source>
        <dbReference type="ARBA" id="ARBA00005695"/>
    </source>
</evidence>
<dbReference type="InterPro" id="IPR000914">
    <property type="entry name" value="SBP_5_dom"/>
</dbReference>
<evidence type="ECO:0000313" key="6">
    <source>
        <dbReference type="EMBL" id="MDP4540703.1"/>
    </source>
</evidence>
<dbReference type="Gene3D" id="3.10.105.10">
    <property type="entry name" value="Dipeptide-binding Protein, Domain 3"/>
    <property type="match status" value="1"/>
</dbReference>
<dbReference type="Proteomes" id="UP001235664">
    <property type="component" value="Unassembled WGS sequence"/>
</dbReference>
<comment type="caution">
    <text evidence="6">The sequence shown here is derived from an EMBL/GenBank/DDBJ whole genome shotgun (WGS) entry which is preliminary data.</text>
</comment>
<comment type="similarity">
    <text evidence="2">Belongs to the bacterial solute-binding protein 5 family.</text>
</comment>
<evidence type="ECO:0000256" key="3">
    <source>
        <dbReference type="ARBA" id="ARBA00022448"/>
    </source>
</evidence>
<reference evidence="6 7" key="1">
    <citation type="submission" date="2023-08" db="EMBL/GenBank/DDBJ databases">
        <title>genomic of DY56.</title>
        <authorList>
            <person name="Wang Y."/>
        </authorList>
    </citation>
    <scope>NUCLEOTIDE SEQUENCE [LARGE SCALE GENOMIC DNA]</scope>
    <source>
        <strain evidence="6 7">DY56-A-20</strain>
    </source>
</reference>
<dbReference type="Gene3D" id="3.40.190.10">
    <property type="entry name" value="Periplasmic binding protein-like II"/>
    <property type="match status" value="1"/>
</dbReference>
<organism evidence="6 7">
    <name type="scientific">Qipengyuania benthica</name>
    <dbReference type="NCBI Taxonomy" id="3067651"/>
    <lineage>
        <taxon>Bacteria</taxon>
        <taxon>Pseudomonadati</taxon>
        <taxon>Pseudomonadota</taxon>
        <taxon>Alphaproteobacteria</taxon>
        <taxon>Sphingomonadales</taxon>
        <taxon>Erythrobacteraceae</taxon>
        <taxon>Qipengyuania</taxon>
    </lineage>
</organism>
<dbReference type="PANTHER" id="PTHR30290:SF10">
    <property type="entry name" value="PERIPLASMIC OLIGOPEPTIDE-BINDING PROTEIN-RELATED"/>
    <property type="match status" value="1"/>
</dbReference>
<dbReference type="EMBL" id="JAVAIL010000005">
    <property type="protein sequence ID" value="MDP4540703.1"/>
    <property type="molecule type" value="Genomic_DNA"/>
</dbReference>
<dbReference type="RefSeq" id="WP_305930705.1">
    <property type="nucleotide sequence ID" value="NZ_JAVAIL010000005.1"/>
</dbReference>
<protein>
    <submittedName>
        <fullName evidence="6">ABC transporter substrate-binding protein</fullName>
    </submittedName>
</protein>
<evidence type="ECO:0000313" key="7">
    <source>
        <dbReference type="Proteomes" id="UP001235664"/>
    </source>
</evidence>
<keyword evidence="4" id="KW-0732">Signal</keyword>
<evidence type="ECO:0000256" key="4">
    <source>
        <dbReference type="ARBA" id="ARBA00022729"/>
    </source>
</evidence>
<feature type="domain" description="Solute-binding protein family 5" evidence="5">
    <location>
        <begin position="61"/>
        <end position="152"/>
    </location>
</feature>
<dbReference type="Pfam" id="PF00496">
    <property type="entry name" value="SBP_bac_5"/>
    <property type="match status" value="1"/>
</dbReference>
<sequence>MAPLLLTVVACSASQDDGVTDVAIIGTEQGLFTGGLRLPFEGQHLRAATRQGLVALDEQGQVVPAIAERWIVTDDGESYIFRIREFDFPDGSRLTAQAVRDSLERTLAGLEGTTMGLDLAKIRDVRAMTGRVVEIRLHSPMPDLLQLLAQPEMGLALGEAEVGPMRFERDGAAADLIALRPEQRGLPQQPDWDETVHPVRVYAVDAREATDGFSAGRYDLVLNGRLVDLPLADIGALARGTIRFDAAKGLFGLDVRRATGFLSAPTNREALSMALDRAALIEPFNIGGWIPTTRVVAPGLPNDDGSVPERWLALSIAERRAEAARRVATWEAQNDAEVALRLALPEGPGADILFAELAEQYGAIGVALERVGMGDRSDLALRDRVARYAGARWFLNQFNCAVSRALCSPDVDFLVELAVESRDPVEQLSYLAEAETAFAAFNGYIPIGAPIRWSLARAEVVGFSENPWNFHPLFPLSRAPM</sequence>
<dbReference type="InterPro" id="IPR039424">
    <property type="entry name" value="SBP_5"/>
</dbReference>
<name>A0ABT9HBK2_9SPHN</name>
<keyword evidence="7" id="KW-1185">Reference proteome</keyword>
<dbReference type="PANTHER" id="PTHR30290">
    <property type="entry name" value="PERIPLASMIC BINDING COMPONENT OF ABC TRANSPORTER"/>
    <property type="match status" value="1"/>
</dbReference>
<dbReference type="SUPFAM" id="SSF53850">
    <property type="entry name" value="Periplasmic binding protein-like II"/>
    <property type="match status" value="1"/>
</dbReference>
<accession>A0ABT9HBK2</accession>
<keyword evidence="3" id="KW-0813">Transport</keyword>